<feature type="domain" description="N-acetyltransferase" evidence="1">
    <location>
        <begin position="22"/>
        <end position="187"/>
    </location>
</feature>
<dbReference type="Proteomes" id="UP000267049">
    <property type="component" value="Unassembled WGS sequence"/>
</dbReference>
<dbReference type="InterPro" id="IPR051908">
    <property type="entry name" value="Ribosomal_N-acetyltransferase"/>
</dbReference>
<reference evidence="2 3" key="1">
    <citation type="submission" date="2018-11" db="EMBL/GenBank/DDBJ databases">
        <title>Lysobacter cryohumiis sp. nov., isolated from soil in the Tianshan Mountains, Xinjiang, China.</title>
        <authorList>
            <person name="Luo Y."/>
            <person name="Sheng H."/>
        </authorList>
    </citation>
    <scope>NUCLEOTIDE SEQUENCE [LARGE SCALE GENOMIC DNA]</scope>
    <source>
        <strain evidence="2 3">ZS60</strain>
    </source>
</reference>
<evidence type="ECO:0000313" key="3">
    <source>
        <dbReference type="Proteomes" id="UP000267049"/>
    </source>
</evidence>
<organism evidence="2 3">
    <name type="scientific">Montanilutibacter psychrotolerans</name>
    <dbReference type="NCBI Taxonomy" id="1327343"/>
    <lineage>
        <taxon>Bacteria</taxon>
        <taxon>Pseudomonadati</taxon>
        <taxon>Pseudomonadota</taxon>
        <taxon>Gammaproteobacteria</taxon>
        <taxon>Lysobacterales</taxon>
        <taxon>Lysobacteraceae</taxon>
        <taxon>Montanilutibacter</taxon>
    </lineage>
</organism>
<protein>
    <submittedName>
        <fullName evidence="2">N-acetyltransferase</fullName>
    </submittedName>
</protein>
<dbReference type="PANTHER" id="PTHR43441">
    <property type="entry name" value="RIBOSOMAL-PROTEIN-SERINE ACETYLTRANSFERASE"/>
    <property type="match status" value="1"/>
</dbReference>
<dbReference type="GO" id="GO:0008999">
    <property type="term" value="F:protein-N-terminal-alanine acetyltransferase activity"/>
    <property type="evidence" value="ECO:0007669"/>
    <property type="project" value="TreeGrafter"/>
</dbReference>
<gene>
    <name evidence="2" type="ORF">EER27_00385</name>
</gene>
<dbReference type="PROSITE" id="PS51186">
    <property type="entry name" value="GNAT"/>
    <property type="match status" value="1"/>
</dbReference>
<accession>A0A3M8SXC0</accession>
<dbReference type="Gene3D" id="3.40.630.30">
    <property type="match status" value="1"/>
</dbReference>
<sequence length="192" mass="21842">MPAIDRPRTTTDVLSPQEGATVRLRAHRQADLDDFFALYSDPEVMRYWSFPAWTHIEQARDRFASTLACDPQRLVCWAIAERDSDRLVGGVTLHSIDAAQGRAEIGYALRRPYWGRGMAGEAMRLAIAHAFDVLELRRIEADIDPRNGPSCRLIERLGFHREGLLRERWQVAGDLQDSAIYGLLAHEWGRDA</sequence>
<keyword evidence="3" id="KW-1185">Reference proteome</keyword>
<proteinExistence type="predicted"/>
<dbReference type="EMBL" id="RIBS01000001">
    <property type="protein sequence ID" value="RNF85937.1"/>
    <property type="molecule type" value="Genomic_DNA"/>
</dbReference>
<evidence type="ECO:0000313" key="2">
    <source>
        <dbReference type="EMBL" id="RNF85937.1"/>
    </source>
</evidence>
<keyword evidence="2" id="KW-0808">Transferase</keyword>
<dbReference type="GO" id="GO:1990189">
    <property type="term" value="F:protein N-terminal-serine acetyltransferase activity"/>
    <property type="evidence" value="ECO:0007669"/>
    <property type="project" value="TreeGrafter"/>
</dbReference>
<dbReference type="PANTHER" id="PTHR43441:SF11">
    <property type="entry name" value="RIBOSOMAL-PROTEIN-SERINE ACETYLTRANSFERASE"/>
    <property type="match status" value="1"/>
</dbReference>
<comment type="caution">
    <text evidence="2">The sequence shown here is derived from an EMBL/GenBank/DDBJ whole genome shotgun (WGS) entry which is preliminary data.</text>
</comment>
<dbReference type="InterPro" id="IPR000182">
    <property type="entry name" value="GNAT_dom"/>
</dbReference>
<dbReference type="InterPro" id="IPR016181">
    <property type="entry name" value="Acyl_CoA_acyltransferase"/>
</dbReference>
<dbReference type="Pfam" id="PF13302">
    <property type="entry name" value="Acetyltransf_3"/>
    <property type="match status" value="1"/>
</dbReference>
<dbReference type="GO" id="GO:0005737">
    <property type="term" value="C:cytoplasm"/>
    <property type="evidence" value="ECO:0007669"/>
    <property type="project" value="TreeGrafter"/>
</dbReference>
<dbReference type="OrthoDB" id="9801656at2"/>
<dbReference type="AlphaFoldDB" id="A0A3M8SXC0"/>
<dbReference type="RefSeq" id="WP_123086059.1">
    <property type="nucleotide sequence ID" value="NZ_RIBS01000001.1"/>
</dbReference>
<dbReference type="SUPFAM" id="SSF55729">
    <property type="entry name" value="Acyl-CoA N-acyltransferases (Nat)"/>
    <property type="match status" value="1"/>
</dbReference>
<name>A0A3M8SXC0_9GAMM</name>
<evidence type="ECO:0000259" key="1">
    <source>
        <dbReference type="PROSITE" id="PS51186"/>
    </source>
</evidence>